<protein>
    <submittedName>
        <fullName evidence="2">Uncharacterized protein</fullName>
    </submittedName>
</protein>
<reference evidence="2" key="1">
    <citation type="submission" date="2022-11" db="UniProtKB">
        <authorList>
            <consortium name="WormBaseParasite"/>
        </authorList>
    </citation>
    <scope>IDENTIFICATION</scope>
</reference>
<evidence type="ECO:0000313" key="1">
    <source>
        <dbReference type="Proteomes" id="UP000887540"/>
    </source>
</evidence>
<name>A0A914D0A8_9BILA</name>
<dbReference type="AlphaFoldDB" id="A0A914D0A8"/>
<organism evidence="1 2">
    <name type="scientific">Acrobeloides nanus</name>
    <dbReference type="NCBI Taxonomy" id="290746"/>
    <lineage>
        <taxon>Eukaryota</taxon>
        <taxon>Metazoa</taxon>
        <taxon>Ecdysozoa</taxon>
        <taxon>Nematoda</taxon>
        <taxon>Chromadorea</taxon>
        <taxon>Rhabditida</taxon>
        <taxon>Tylenchina</taxon>
        <taxon>Cephalobomorpha</taxon>
        <taxon>Cephaloboidea</taxon>
        <taxon>Cephalobidae</taxon>
        <taxon>Acrobeloides</taxon>
    </lineage>
</organism>
<sequence>MKVVVALQALSCTIYRIGCNSSSDQLNNVVNTAKAFQSAGLKLFTLIQYGLYDSNGNLYANEQAPYNGVKAGAAAIATALASYDVNTYEAGIELTRDSAIILNTSYAGTSPSDFNNANW</sequence>
<dbReference type="WBParaSite" id="ACRNAN_scaffold170.g17876.t1">
    <property type="protein sequence ID" value="ACRNAN_scaffold170.g17876.t1"/>
    <property type="gene ID" value="ACRNAN_scaffold170.g17876"/>
</dbReference>
<evidence type="ECO:0000313" key="2">
    <source>
        <dbReference type="WBParaSite" id="ACRNAN_scaffold170.g17876.t1"/>
    </source>
</evidence>
<proteinExistence type="predicted"/>
<dbReference type="Proteomes" id="UP000887540">
    <property type="component" value="Unplaced"/>
</dbReference>
<accession>A0A914D0A8</accession>
<keyword evidence="1" id="KW-1185">Reference proteome</keyword>